<sequence>MAGRRITGLQRQVYHCYKRALKLVASKPLENRPAWFAFVAHQFRHPTLGGGLKRKDISAIEHLVRRGDKMLETYGAPGVKKVVVPDTHEWPLGWVAKGGKEGLQR</sequence>
<dbReference type="GeneID" id="28975130"/>
<dbReference type="AlphaFoldDB" id="A0A0P9EVW1"/>
<comment type="subcellular location">
    <subcellularLocation>
        <location evidence="1">Mitochondrion</location>
    </subcellularLocation>
</comment>
<evidence type="ECO:0008006" key="5">
    <source>
        <dbReference type="Google" id="ProtNLM"/>
    </source>
</evidence>
<keyword evidence="4" id="KW-1185">Reference proteome</keyword>
<reference evidence="3 4" key="1">
    <citation type="journal article" date="2015" name="Front. Microbiol.">
        <title>Genome sequence of the plant growth promoting endophytic yeast Rhodotorula graminis WP1.</title>
        <authorList>
            <person name="Firrincieli A."/>
            <person name="Otillar R."/>
            <person name="Salamov A."/>
            <person name="Schmutz J."/>
            <person name="Khan Z."/>
            <person name="Redman R.S."/>
            <person name="Fleck N.D."/>
            <person name="Lindquist E."/>
            <person name="Grigoriev I.V."/>
            <person name="Doty S.L."/>
        </authorList>
    </citation>
    <scope>NUCLEOTIDE SEQUENCE [LARGE SCALE GENOMIC DNA]</scope>
    <source>
        <strain evidence="3 4">WP1</strain>
    </source>
</reference>
<dbReference type="EMBL" id="KQ474083">
    <property type="protein sequence ID" value="KPV73326.1"/>
    <property type="molecule type" value="Genomic_DNA"/>
</dbReference>
<dbReference type="OrthoDB" id="273010at2759"/>
<accession>A0A0P9EVW1</accession>
<dbReference type="GO" id="GO:0034553">
    <property type="term" value="P:mitochondrial respiratory chain complex II assembly"/>
    <property type="evidence" value="ECO:0007669"/>
    <property type="project" value="InterPro"/>
</dbReference>
<keyword evidence="2" id="KW-0496">Mitochondrion</keyword>
<gene>
    <name evidence="3" type="ORF">RHOBADRAFT_45900</name>
</gene>
<protein>
    <recommendedName>
        <fullName evidence="5">Mitochondrial zinc maintenance protein 1, mitochondrial</fullName>
    </recommendedName>
</protein>
<proteinExistence type="predicted"/>
<dbReference type="InterPro" id="IPR045295">
    <property type="entry name" value="Complex1_LYR_SDHAF1_LYRM8"/>
</dbReference>
<dbReference type="CDD" id="cd20268">
    <property type="entry name" value="Complex1_LYR_SDHAF1_LYRM8"/>
    <property type="match status" value="1"/>
</dbReference>
<evidence type="ECO:0000313" key="4">
    <source>
        <dbReference type="Proteomes" id="UP000053890"/>
    </source>
</evidence>
<evidence type="ECO:0000256" key="2">
    <source>
        <dbReference type="ARBA" id="ARBA00023128"/>
    </source>
</evidence>
<dbReference type="OMA" id="YLRYFFK"/>
<dbReference type="GO" id="GO:0005739">
    <property type="term" value="C:mitochondrion"/>
    <property type="evidence" value="ECO:0007669"/>
    <property type="project" value="UniProtKB-SubCell"/>
</dbReference>
<name>A0A0P9EVW1_RHOGW</name>
<organism evidence="3 4">
    <name type="scientific">Rhodotorula graminis (strain WP1)</name>
    <dbReference type="NCBI Taxonomy" id="578459"/>
    <lineage>
        <taxon>Eukaryota</taxon>
        <taxon>Fungi</taxon>
        <taxon>Dikarya</taxon>
        <taxon>Basidiomycota</taxon>
        <taxon>Pucciniomycotina</taxon>
        <taxon>Microbotryomycetes</taxon>
        <taxon>Sporidiobolales</taxon>
        <taxon>Sporidiobolaceae</taxon>
        <taxon>Rhodotorula</taxon>
    </lineage>
</organism>
<evidence type="ECO:0000256" key="1">
    <source>
        <dbReference type="ARBA" id="ARBA00004173"/>
    </source>
</evidence>
<dbReference type="STRING" id="578459.A0A0P9EVW1"/>
<evidence type="ECO:0000313" key="3">
    <source>
        <dbReference type="EMBL" id="KPV73326.1"/>
    </source>
</evidence>
<dbReference type="Proteomes" id="UP000053890">
    <property type="component" value="Unassembled WGS sequence"/>
</dbReference>
<dbReference type="RefSeq" id="XP_018269375.1">
    <property type="nucleotide sequence ID" value="XM_018414682.1"/>
</dbReference>